<keyword evidence="4" id="KW-1185">Reference proteome</keyword>
<dbReference type="InterPro" id="IPR036779">
    <property type="entry name" value="LysM_dom_sf"/>
</dbReference>
<dbReference type="Pfam" id="PF01476">
    <property type="entry name" value="LysM"/>
    <property type="match status" value="1"/>
</dbReference>
<dbReference type="Proteomes" id="UP000295724">
    <property type="component" value="Unassembled WGS sequence"/>
</dbReference>
<evidence type="ECO:0000313" key="3">
    <source>
        <dbReference type="EMBL" id="TDR23791.1"/>
    </source>
</evidence>
<name>A0A4V3DIW1_9GAMM</name>
<dbReference type="CDD" id="cd00118">
    <property type="entry name" value="LysM"/>
    <property type="match status" value="1"/>
</dbReference>
<dbReference type="PANTHER" id="PTHR34700">
    <property type="entry name" value="POTASSIUM BINDING PROTEIN KBP"/>
    <property type="match status" value="1"/>
</dbReference>
<dbReference type="OrthoDB" id="9765158at2"/>
<accession>A0A4V3DIW1</accession>
<feature type="signal peptide" evidence="1">
    <location>
        <begin position="1"/>
        <end position="22"/>
    </location>
</feature>
<dbReference type="SUPFAM" id="SSF54106">
    <property type="entry name" value="LysM domain"/>
    <property type="match status" value="1"/>
</dbReference>
<feature type="domain" description="LysM" evidence="2">
    <location>
        <begin position="33"/>
        <end position="81"/>
    </location>
</feature>
<protein>
    <submittedName>
        <fullName evidence="3">LysM domain-containing protein</fullName>
    </submittedName>
</protein>
<dbReference type="PROSITE" id="PS51782">
    <property type="entry name" value="LYSM"/>
    <property type="match status" value="1"/>
</dbReference>
<dbReference type="InterPro" id="IPR018392">
    <property type="entry name" value="LysM"/>
</dbReference>
<dbReference type="SMART" id="SM00257">
    <property type="entry name" value="LysM"/>
    <property type="match status" value="1"/>
</dbReference>
<evidence type="ECO:0000313" key="4">
    <source>
        <dbReference type="Proteomes" id="UP000295724"/>
    </source>
</evidence>
<dbReference type="PANTHER" id="PTHR34700:SF4">
    <property type="entry name" value="PHAGE-LIKE ELEMENT PBSX PROTEIN XKDP"/>
    <property type="match status" value="1"/>
</dbReference>
<reference evidence="3 4" key="1">
    <citation type="submission" date="2019-03" db="EMBL/GenBank/DDBJ databases">
        <title>Genomic Encyclopedia of Type Strains, Phase IV (KMG-IV): sequencing the most valuable type-strain genomes for metagenomic binning, comparative biology and taxonomic classification.</title>
        <authorList>
            <person name="Goeker M."/>
        </authorList>
    </citation>
    <scope>NUCLEOTIDE SEQUENCE [LARGE SCALE GENOMIC DNA]</scope>
    <source>
        <strain evidence="3 4">DSM 25488</strain>
    </source>
</reference>
<feature type="chain" id="PRO_5020398261" evidence="1">
    <location>
        <begin position="23"/>
        <end position="402"/>
    </location>
</feature>
<dbReference type="Gene3D" id="3.10.350.10">
    <property type="entry name" value="LysM domain"/>
    <property type="match status" value="1"/>
</dbReference>
<dbReference type="RefSeq" id="WP_099017597.1">
    <property type="nucleotide sequence ID" value="NZ_NIHB01000001.1"/>
</dbReference>
<dbReference type="EMBL" id="SNZB01000001">
    <property type="protein sequence ID" value="TDR23791.1"/>
    <property type="molecule type" value="Genomic_DNA"/>
</dbReference>
<proteinExistence type="predicted"/>
<comment type="caution">
    <text evidence="3">The sequence shown here is derived from an EMBL/GenBank/DDBJ whole genome shotgun (WGS) entry which is preliminary data.</text>
</comment>
<gene>
    <name evidence="3" type="ORF">C8D91_0657</name>
</gene>
<evidence type="ECO:0000256" key="1">
    <source>
        <dbReference type="SAM" id="SignalP"/>
    </source>
</evidence>
<dbReference type="InterPro" id="IPR052196">
    <property type="entry name" value="Bact_Kbp"/>
</dbReference>
<organism evidence="3 4">
    <name type="scientific">Marinicella litoralis</name>
    <dbReference type="NCBI Taxonomy" id="644220"/>
    <lineage>
        <taxon>Bacteria</taxon>
        <taxon>Pseudomonadati</taxon>
        <taxon>Pseudomonadota</taxon>
        <taxon>Gammaproteobacteria</taxon>
        <taxon>Lysobacterales</taxon>
        <taxon>Marinicellaceae</taxon>
        <taxon>Marinicella</taxon>
    </lineage>
</organism>
<sequence length="402" mass="45930">MMFKKQHLILALLFGFIFIAQAEEVELNPAHPDTYVVQKGDTLWDISAVFLKSPWLWPEIWHANPQIENPHLIYPGDQINLIYLDGRPTLTVNRSHPTVKMGPTVRSIDHNDAIQTIPLKEIEPFLRELRILNQEDVDLAPYIVAAEEERNIAATDNLIYVRNLKNVRQGDRFAIVRPTVIYREVPTDYPWETSDTHEIESLEWQKSSAYTTTAVMSRFWKKYIDRTYWENVKILGYEVADTGIAEVLRVSSDEITTMNIIDVNTEVKTGDLILPIDEFNFDPYFTPKAATSTDDNIRVVALNNALFGSARRQVIAISNGSAQGVTVGDVFAVYSPERVIRDEIMHPKNDLKTLFKPSKAKVTLPMELSGHVMVFKSFENISYAIITDGNRSIKLYDYVKLP</sequence>
<dbReference type="AlphaFoldDB" id="A0A4V3DIW1"/>
<evidence type="ECO:0000259" key="2">
    <source>
        <dbReference type="PROSITE" id="PS51782"/>
    </source>
</evidence>
<keyword evidence="1" id="KW-0732">Signal</keyword>